<reference evidence="4" key="1">
    <citation type="submission" date="2017-11" db="EMBL/GenBank/DDBJ databases">
        <authorList>
            <person name="Lima N.C."/>
            <person name="Parody-Merino A.M."/>
            <person name="Battley P.F."/>
            <person name="Fidler A.E."/>
            <person name="Prosdocimi F."/>
        </authorList>
    </citation>
    <scope>NUCLEOTIDE SEQUENCE [LARGE SCALE GENOMIC DNA]</scope>
</reference>
<evidence type="ECO:0000313" key="4">
    <source>
        <dbReference type="Proteomes" id="UP000233556"/>
    </source>
</evidence>
<organism evidence="3 4">
    <name type="scientific">Limosa lapponica baueri</name>
    <dbReference type="NCBI Taxonomy" id="1758121"/>
    <lineage>
        <taxon>Eukaryota</taxon>
        <taxon>Metazoa</taxon>
        <taxon>Chordata</taxon>
        <taxon>Craniata</taxon>
        <taxon>Vertebrata</taxon>
        <taxon>Euteleostomi</taxon>
        <taxon>Archelosauria</taxon>
        <taxon>Archosauria</taxon>
        <taxon>Dinosauria</taxon>
        <taxon>Saurischia</taxon>
        <taxon>Theropoda</taxon>
        <taxon>Coelurosauria</taxon>
        <taxon>Aves</taxon>
        <taxon>Neognathae</taxon>
        <taxon>Neoaves</taxon>
        <taxon>Charadriiformes</taxon>
        <taxon>Scolopacidae</taxon>
        <taxon>Limosa</taxon>
    </lineage>
</organism>
<accession>A0A2I0T573</accession>
<dbReference type="InterPro" id="IPR052072">
    <property type="entry name" value="Vascular_dev_regulator"/>
</dbReference>
<dbReference type="GO" id="GO:0001755">
    <property type="term" value="P:neural crest cell migration"/>
    <property type="evidence" value="ECO:0007669"/>
    <property type="project" value="TreeGrafter"/>
</dbReference>
<name>A0A2I0T573_LIMLA</name>
<proteinExistence type="predicted"/>
<dbReference type="EMBL" id="KZ518734">
    <property type="protein sequence ID" value="PKU28940.1"/>
    <property type="molecule type" value="Genomic_DNA"/>
</dbReference>
<protein>
    <submittedName>
        <fullName evidence="3">Ras-associating and dilute domain-containing protein</fullName>
    </submittedName>
</protein>
<feature type="domain" description="PDZ" evidence="1">
    <location>
        <begin position="199"/>
        <end position="258"/>
    </location>
</feature>
<gene>
    <name evidence="3" type="ORF">llap_20755</name>
</gene>
<feature type="domain" description="Dilute" evidence="2">
    <location>
        <begin position="1"/>
        <end position="137"/>
    </location>
</feature>
<dbReference type="GO" id="GO:0005874">
    <property type="term" value="C:microtubule"/>
    <property type="evidence" value="ECO:0007669"/>
    <property type="project" value="TreeGrafter"/>
</dbReference>
<dbReference type="InterPro" id="IPR001478">
    <property type="entry name" value="PDZ"/>
</dbReference>
<dbReference type="InterPro" id="IPR002710">
    <property type="entry name" value="Dilute_dom"/>
</dbReference>
<dbReference type="PANTHER" id="PTHR16027">
    <property type="entry name" value="DILUTE DOMAIN-CONTAINING PROTEIN YPR089W"/>
    <property type="match status" value="1"/>
</dbReference>
<evidence type="ECO:0000259" key="2">
    <source>
        <dbReference type="PROSITE" id="PS51126"/>
    </source>
</evidence>
<dbReference type="SMART" id="SM01132">
    <property type="entry name" value="DIL"/>
    <property type="match status" value="1"/>
</dbReference>
<evidence type="ECO:0000259" key="1">
    <source>
        <dbReference type="PROSITE" id="PS50106"/>
    </source>
</evidence>
<dbReference type="InterPro" id="IPR036034">
    <property type="entry name" value="PDZ_sf"/>
</dbReference>
<dbReference type="AlphaFoldDB" id="A0A2I0T573"/>
<dbReference type="Pfam" id="PF01843">
    <property type="entry name" value="DIL"/>
    <property type="match status" value="1"/>
</dbReference>
<dbReference type="SUPFAM" id="SSF50156">
    <property type="entry name" value="PDZ domain-like"/>
    <property type="match status" value="1"/>
</dbReference>
<reference evidence="4" key="2">
    <citation type="submission" date="2017-12" db="EMBL/GenBank/DDBJ databases">
        <title>Genome sequence of the Bar-tailed Godwit (Limosa lapponica baueri).</title>
        <authorList>
            <person name="Lima N.C.B."/>
            <person name="Parody-Merino A.M."/>
            <person name="Battley P.F."/>
            <person name="Fidler A.E."/>
            <person name="Prosdocimi F."/>
        </authorList>
    </citation>
    <scope>NUCLEOTIDE SEQUENCE [LARGE SCALE GENOMIC DNA]</scope>
</reference>
<keyword evidence="4" id="KW-1185">Reference proteome</keyword>
<dbReference type="Gene3D" id="2.30.42.10">
    <property type="match status" value="1"/>
</dbReference>
<sequence>MGGQGGYSPAFADGCSASAGSSLGCFHWSQGVKLRASVRLLLEWLRGAGFEQLAQRFFAKLASVANLLAMPGAQLVQMTWPSLRAEFPALSPAQLHRVLSQCQAVMDMGCIAAWQPGEEESPVAFQPDEVLESFDNHPPIILPSGGFKVDLEVETLDDNIYRHLLYIRHFLWSLQSKSPHASEGPCSAPPKHTPLCSPGIYIRTLIEDSPAAADGRLSIGDRILAVNGTSLIGADYQSAVDLIRSGGKKLRFLVAKSDMEIAKKISSSSSSS</sequence>
<dbReference type="OrthoDB" id="3908708at2759"/>
<dbReference type="PROSITE" id="PS51126">
    <property type="entry name" value="DILUTE"/>
    <property type="match status" value="1"/>
</dbReference>
<evidence type="ECO:0000313" key="3">
    <source>
        <dbReference type="EMBL" id="PKU28940.1"/>
    </source>
</evidence>
<dbReference type="Proteomes" id="UP000233556">
    <property type="component" value="Unassembled WGS sequence"/>
</dbReference>
<dbReference type="SMART" id="SM00228">
    <property type="entry name" value="PDZ"/>
    <property type="match status" value="1"/>
</dbReference>
<dbReference type="PROSITE" id="PS50106">
    <property type="entry name" value="PDZ"/>
    <property type="match status" value="1"/>
</dbReference>
<dbReference type="GO" id="GO:0034446">
    <property type="term" value="P:substrate adhesion-dependent cell spreading"/>
    <property type="evidence" value="ECO:0007669"/>
    <property type="project" value="TreeGrafter"/>
</dbReference>
<dbReference type="GO" id="GO:0051020">
    <property type="term" value="F:GTPase binding"/>
    <property type="evidence" value="ECO:0007669"/>
    <property type="project" value="TreeGrafter"/>
</dbReference>
<dbReference type="Pfam" id="PF00595">
    <property type="entry name" value="PDZ"/>
    <property type="match status" value="1"/>
</dbReference>
<dbReference type="PANTHER" id="PTHR16027:SF3">
    <property type="entry name" value="RAS-ASSOCIATING AND DILUTE DOMAIN-CONTAINING PROTEIN"/>
    <property type="match status" value="1"/>
</dbReference>